<dbReference type="Proteomes" id="UP001597340">
    <property type="component" value="Unassembled WGS sequence"/>
</dbReference>
<comment type="caution">
    <text evidence="1">The sequence shown here is derived from an EMBL/GenBank/DDBJ whole genome shotgun (WGS) entry which is preliminary data.</text>
</comment>
<proteinExistence type="predicted"/>
<protein>
    <recommendedName>
        <fullName evidence="3">Lipoprotein</fullName>
    </recommendedName>
</protein>
<dbReference type="InterPro" id="IPR011047">
    <property type="entry name" value="Quinoprotein_ADH-like_sf"/>
</dbReference>
<evidence type="ECO:0000313" key="1">
    <source>
        <dbReference type="EMBL" id="MFD1464193.1"/>
    </source>
</evidence>
<reference evidence="2" key="1">
    <citation type="journal article" date="2019" name="Int. J. Syst. Evol. Microbiol.">
        <title>The Global Catalogue of Microorganisms (GCM) 10K type strain sequencing project: providing services to taxonomists for standard genome sequencing and annotation.</title>
        <authorList>
            <consortium name="The Broad Institute Genomics Platform"/>
            <consortium name="The Broad Institute Genome Sequencing Center for Infectious Disease"/>
            <person name="Wu L."/>
            <person name="Ma J."/>
        </authorList>
    </citation>
    <scope>NUCLEOTIDE SEQUENCE [LARGE SCALE GENOMIC DNA]</scope>
    <source>
        <strain evidence="2">CCM 9147</strain>
    </source>
</reference>
<keyword evidence="2" id="KW-1185">Reference proteome</keyword>
<accession>A0ABW4DKA7</accession>
<dbReference type="RefSeq" id="WP_229526190.1">
    <property type="nucleotide sequence ID" value="NZ_JAFFQR010000112.1"/>
</dbReference>
<evidence type="ECO:0008006" key="3">
    <source>
        <dbReference type="Google" id="ProtNLM"/>
    </source>
</evidence>
<sequence length="301" mass="34920">MSERKNRHYILNQNGIFQPFFGPNKYGKDRNIGTSFLKESDNHLFFSMNVGINPSYSPTQYINELVYFDKENLKYRNILLSGYLLSTVEYNNMAYTLYVNNNDNSVGIYVIDLKTSKKIKQFTIENRLQGLKEYFPIGQNGASLQIFKGKLIVFLDGNTSDTQFHPIMQIIDPKNGKLESETSLSDTSFLFYDSQIYNDKLYILSEDLNFTIFNDLNKNPKKLRLKQSNSVSEKIQNEKGVISGVHYLAGSVFVLYDYVKNSPADRIREIREYDLLTGKELHVIPLAFKSNKEMIRFFLTK</sequence>
<evidence type="ECO:0000313" key="2">
    <source>
        <dbReference type="Proteomes" id="UP001597340"/>
    </source>
</evidence>
<dbReference type="SUPFAM" id="SSF50998">
    <property type="entry name" value="Quinoprotein alcohol dehydrogenase-like"/>
    <property type="match status" value="1"/>
</dbReference>
<name>A0ABW4DKA7_9BACL</name>
<organism evidence="1 2">
    <name type="scientific">Paenibacillus farraposensis</name>
    <dbReference type="NCBI Taxonomy" id="2807095"/>
    <lineage>
        <taxon>Bacteria</taxon>
        <taxon>Bacillati</taxon>
        <taxon>Bacillota</taxon>
        <taxon>Bacilli</taxon>
        <taxon>Bacillales</taxon>
        <taxon>Paenibacillaceae</taxon>
        <taxon>Paenibacillus</taxon>
    </lineage>
</organism>
<dbReference type="EMBL" id="JBHTNZ010000083">
    <property type="protein sequence ID" value="MFD1464193.1"/>
    <property type="molecule type" value="Genomic_DNA"/>
</dbReference>
<gene>
    <name evidence="1" type="ORF">ACFQ5D_23350</name>
</gene>